<comment type="caution">
    <text evidence="2">The sequence shown here is derived from an EMBL/GenBank/DDBJ whole genome shotgun (WGS) entry which is preliminary data.</text>
</comment>
<dbReference type="EMBL" id="ASRX01000011">
    <property type="protein sequence ID" value="EYF07100.1"/>
    <property type="molecule type" value="Genomic_DNA"/>
</dbReference>
<dbReference type="Proteomes" id="UP000019678">
    <property type="component" value="Unassembled WGS sequence"/>
</dbReference>
<keyword evidence="3" id="KW-1185">Reference proteome</keyword>
<accession>A0A017TE63</accession>
<sequence>MDHIDCPHCGAPLPLGDVGAVVTCAPCGVLIYLLGPNGEGKKLDDDTRVRSPGLAFATIEIEPGETEEQAIARTRAEWDQSERERPARELMVKRVNDWIRTTLALAVLLFAAYCTYRWLTDTEDTVPVLPASETP</sequence>
<organism evidence="2 3">
    <name type="scientific">Chondromyces apiculatus DSM 436</name>
    <dbReference type="NCBI Taxonomy" id="1192034"/>
    <lineage>
        <taxon>Bacteria</taxon>
        <taxon>Pseudomonadati</taxon>
        <taxon>Myxococcota</taxon>
        <taxon>Polyangia</taxon>
        <taxon>Polyangiales</taxon>
        <taxon>Polyangiaceae</taxon>
        <taxon>Chondromyces</taxon>
    </lineage>
</organism>
<keyword evidence="1" id="KW-0472">Membrane</keyword>
<gene>
    <name evidence="2" type="ORF">CAP_0579</name>
</gene>
<dbReference type="RefSeq" id="WP_044238053.1">
    <property type="nucleotide sequence ID" value="NZ_ASRX01000011.1"/>
</dbReference>
<feature type="transmembrane region" description="Helical" evidence="1">
    <location>
        <begin position="98"/>
        <end position="119"/>
    </location>
</feature>
<evidence type="ECO:0000313" key="3">
    <source>
        <dbReference type="Proteomes" id="UP000019678"/>
    </source>
</evidence>
<evidence type="ECO:0000256" key="1">
    <source>
        <dbReference type="SAM" id="Phobius"/>
    </source>
</evidence>
<proteinExistence type="predicted"/>
<keyword evidence="1" id="KW-1133">Transmembrane helix</keyword>
<dbReference type="STRING" id="1192034.CAP_0579"/>
<reference evidence="2 3" key="1">
    <citation type="submission" date="2013-05" db="EMBL/GenBank/DDBJ databases">
        <title>Genome assembly of Chondromyces apiculatus DSM 436.</title>
        <authorList>
            <person name="Sharma G."/>
            <person name="Khatri I."/>
            <person name="Kaur C."/>
            <person name="Mayilraj S."/>
            <person name="Subramanian S."/>
        </authorList>
    </citation>
    <scope>NUCLEOTIDE SEQUENCE [LARGE SCALE GENOMIC DNA]</scope>
    <source>
        <strain evidence="2 3">DSM 436</strain>
    </source>
</reference>
<protein>
    <submittedName>
        <fullName evidence="2">Uncharacterized protein</fullName>
    </submittedName>
</protein>
<evidence type="ECO:0000313" key="2">
    <source>
        <dbReference type="EMBL" id="EYF07100.1"/>
    </source>
</evidence>
<keyword evidence="1" id="KW-0812">Transmembrane</keyword>
<dbReference type="AlphaFoldDB" id="A0A017TE63"/>
<name>A0A017TE63_9BACT</name>